<evidence type="ECO:0000313" key="4">
    <source>
        <dbReference type="EMBL" id="EOS09833.1"/>
    </source>
</evidence>
<dbReference type="OrthoDB" id="1071287at2"/>
<dbReference type="HOGENOM" id="CLU_1393895_0_0_10"/>
<dbReference type="AlphaFoldDB" id="R9HYR4"/>
<keyword evidence="5" id="KW-1185">Reference proteome</keyword>
<protein>
    <submittedName>
        <fullName evidence="3">Uncharacterized protein</fullName>
    </submittedName>
</protein>
<proteinExistence type="predicted"/>
<reference evidence="3 5" key="1">
    <citation type="submission" date="2013-04" db="EMBL/GenBank/DDBJ databases">
        <title>The Genome Sequence of Bacteroides massiliensis dnLKV3.</title>
        <authorList>
            <consortium name="The Broad Institute Genomics Platform"/>
            <consortium name="The Broad Institute Genome Sequencing Center for Infectious Disease"/>
            <person name="Earl A."/>
            <person name="Xavier R."/>
            <person name="Kuhn K."/>
            <person name="Stappenbeck T."/>
            <person name="Walker B."/>
            <person name="Young S."/>
            <person name="Zeng Q."/>
            <person name="Gargeya S."/>
            <person name="Fitzgerald M."/>
            <person name="Haas B."/>
            <person name="Abouelleil A."/>
            <person name="Allen A.W."/>
            <person name="Alvarado L."/>
            <person name="Arachchi H.M."/>
            <person name="Berlin A.M."/>
            <person name="Chapman S.B."/>
            <person name="Gainer-Dewar J."/>
            <person name="Goldberg J."/>
            <person name="Griggs A."/>
            <person name="Gujja S."/>
            <person name="Hansen M."/>
            <person name="Howarth C."/>
            <person name="Imamovic A."/>
            <person name="Ireland A."/>
            <person name="Larimer J."/>
            <person name="McCowan C."/>
            <person name="Murphy C."/>
            <person name="Pearson M."/>
            <person name="Poon T.W."/>
            <person name="Priest M."/>
            <person name="Roberts A."/>
            <person name="Saif S."/>
            <person name="Shea T."/>
            <person name="Sisk P."/>
            <person name="Sykes S."/>
            <person name="Wortman J."/>
            <person name="Nusbaum C."/>
            <person name="Birren B."/>
        </authorList>
    </citation>
    <scope>NUCLEOTIDE SEQUENCE [LARGE SCALE GENOMIC DNA]</scope>
    <source>
        <strain evidence="3">DnLKV3</strain>
        <strain evidence="5">dnLKV3</strain>
    </source>
</reference>
<dbReference type="Proteomes" id="UP000014200">
    <property type="component" value="Unassembled WGS sequence"/>
</dbReference>
<dbReference type="STRING" id="1235788.C802_03386"/>
<accession>R9HYR4</accession>
<dbReference type="EMBL" id="ASSP01000033">
    <property type="protein sequence ID" value="EOS08082.1"/>
    <property type="molecule type" value="Genomic_DNA"/>
</dbReference>
<dbReference type="RefSeq" id="WP_016277671.1">
    <property type="nucleotide sequence ID" value="NZ_KE159495.1"/>
</dbReference>
<evidence type="ECO:0000313" key="2">
    <source>
        <dbReference type="EMBL" id="EOS08082.1"/>
    </source>
</evidence>
<dbReference type="InterPro" id="IPR053842">
    <property type="entry name" value="NikA-like"/>
</dbReference>
<evidence type="ECO:0000313" key="1">
    <source>
        <dbReference type="EMBL" id="EOS07421.1"/>
    </source>
</evidence>
<dbReference type="EMBL" id="ASSP01000021">
    <property type="protein sequence ID" value="EOS09833.1"/>
    <property type="molecule type" value="Genomic_DNA"/>
</dbReference>
<organism evidence="3 5">
    <name type="scientific">Phocaeicola sartorii</name>
    <dbReference type="NCBI Taxonomy" id="671267"/>
    <lineage>
        <taxon>Bacteria</taxon>
        <taxon>Pseudomonadati</taxon>
        <taxon>Bacteroidota</taxon>
        <taxon>Bacteroidia</taxon>
        <taxon>Bacteroidales</taxon>
        <taxon>Bacteroidaceae</taxon>
        <taxon>Phocaeicola</taxon>
    </lineage>
</organism>
<name>R9HYR4_9BACT</name>
<dbReference type="EMBL" id="ASSP01000035">
    <property type="protein sequence ID" value="EOS07421.1"/>
    <property type="molecule type" value="Genomic_DNA"/>
</dbReference>
<evidence type="ECO:0000313" key="5">
    <source>
        <dbReference type="Proteomes" id="UP000014200"/>
    </source>
</evidence>
<gene>
    <name evidence="4" type="ORF">C802_03386</name>
    <name evidence="3" type="ORF">C802_03882</name>
    <name evidence="2" type="ORF">C802_04450</name>
    <name evidence="1" type="ORF">C802_04612</name>
</gene>
<sequence length="195" mass="21973">MFWCYTRLRPVAPKRLAPPCGQGHGRSQARTRQFDFISPLNISDYMNNKDTDKANIGNTKRKKLPPEAVRSCTVTTKMTAAEREKIHDIAAGCNLTPSDYMRQRALGYEPPSALTAEESALLHNLDGCRVDILNFANALAGMKQDKRIILFQKVSFMLDWYRQVVPITNAVTEFLNSVINGGRLSPRTRKTITKT</sequence>
<comment type="caution">
    <text evidence="3">The sequence shown here is derived from an EMBL/GenBank/DDBJ whole genome shotgun (WGS) entry which is preliminary data.</text>
</comment>
<dbReference type="Pfam" id="PF21983">
    <property type="entry name" value="NikA-like"/>
    <property type="match status" value="1"/>
</dbReference>
<dbReference type="EMBL" id="ASSP01000024">
    <property type="protein sequence ID" value="EOS09137.1"/>
    <property type="molecule type" value="Genomic_DNA"/>
</dbReference>
<evidence type="ECO:0000313" key="3">
    <source>
        <dbReference type="EMBL" id="EOS09137.1"/>
    </source>
</evidence>